<keyword evidence="7 8" id="KW-0349">Heme</keyword>
<keyword evidence="5 7" id="KW-0408">Iron</keyword>
<dbReference type="InterPro" id="IPR002401">
    <property type="entry name" value="Cyt_P450_E_grp-I"/>
</dbReference>
<evidence type="ECO:0000256" key="4">
    <source>
        <dbReference type="ARBA" id="ARBA00023002"/>
    </source>
</evidence>
<sequence length="511" mass="57882">MRITMSNIANMADGLGAPVLKTQGASILITLVIGIGTLHIVRSIYRRHFHPLSQFSGPPEAALSTNWLYKTNQAGFPEHEFERLHDKYQTKALRIAPNELHLSDVHQYKVIYSQSKPFLKEPPFYSSFNIDHSLFAETDPALHKERRKMLNPLFSRAGIFKLEGVIHTKAGIMMKKIDRLVEKHLINVYDAFRCLTTEVIMEFAFARSANMLEEEESTFDSWFLRAFDSVASDIWTAHEWPVLRKIGSCLPKSIVKIMNKKVASFFEVINFAESCMNHYEKHGNTTSHPVVFDHLTSLSYPQKITEAMDILIAGADTTASTLTAALLHILADKKIQTKLVQALQSVQPNEQGILPLMELEKIDYLTACVKESLRVGMPVPGRLPRIVPDNLAQPFTVDGKIIPPGAVISMSAYTMHYSEELWGPDARTFNPERWLQPDSKNLDQYLCTFSKGARMCIGQNVAFAEVTIVMAYIFRNYKLSLPPDFQRPKQKDLFTMEYGKPGLPVKFEAVN</sequence>
<dbReference type="GO" id="GO:0016705">
    <property type="term" value="F:oxidoreductase activity, acting on paired donors, with incorporation or reduction of molecular oxygen"/>
    <property type="evidence" value="ECO:0007669"/>
    <property type="project" value="InterPro"/>
</dbReference>
<comment type="similarity">
    <text evidence="2 8">Belongs to the cytochrome P450 family.</text>
</comment>
<dbReference type="InterPro" id="IPR036396">
    <property type="entry name" value="Cyt_P450_sf"/>
</dbReference>
<name>A0A5N6INL6_9EURO</name>
<gene>
    <name evidence="10" type="ORF">BDV30DRAFT_37960</name>
</gene>
<organism evidence="10 11">
    <name type="scientific">Aspergillus minisclerotigenes</name>
    <dbReference type="NCBI Taxonomy" id="656917"/>
    <lineage>
        <taxon>Eukaryota</taxon>
        <taxon>Fungi</taxon>
        <taxon>Dikarya</taxon>
        <taxon>Ascomycota</taxon>
        <taxon>Pezizomycotina</taxon>
        <taxon>Eurotiomycetes</taxon>
        <taxon>Eurotiomycetidae</taxon>
        <taxon>Eurotiales</taxon>
        <taxon>Aspergillaceae</taxon>
        <taxon>Aspergillus</taxon>
        <taxon>Aspergillus subgen. Circumdati</taxon>
    </lineage>
</organism>
<dbReference type="CDD" id="cd11062">
    <property type="entry name" value="CYP58-like"/>
    <property type="match status" value="1"/>
</dbReference>
<dbReference type="EMBL" id="ML732900">
    <property type="protein sequence ID" value="KAB8267490.1"/>
    <property type="molecule type" value="Genomic_DNA"/>
</dbReference>
<dbReference type="InterPro" id="IPR017972">
    <property type="entry name" value="Cyt_P450_CS"/>
</dbReference>
<keyword evidence="6 8" id="KW-0503">Monooxygenase</keyword>
<protein>
    <submittedName>
        <fullName evidence="10">Cytochrome P450</fullName>
    </submittedName>
</protein>
<dbReference type="Proteomes" id="UP000326289">
    <property type="component" value="Unassembled WGS sequence"/>
</dbReference>
<dbReference type="PROSITE" id="PS00086">
    <property type="entry name" value="CYTOCHROME_P450"/>
    <property type="match status" value="1"/>
</dbReference>
<reference evidence="10 11" key="1">
    <citation type="submission" date="2019-04" db="EMBL/GenBank/DDBJ databases">
        <title>Fungal friends and foes A comparative genomics study of 23 Aspergillus species from section Flavi.</title>
        <authorList>
            <consortium name="DOE Joint Genome Institute"/>
            <person name="Kjaerbolling I."/>
            <person name="Vesth T.C."/>
            <person name="Frisvad J.C."/>
            <person name="Nybo J.L."/>
            <person name="Theobald S."/>
            <person name="Kildgaard S."/>
            <person name="Petersen T.I."/>
            <person name="Kuo A."/>
            <person name="Sato A."/>
            <person name="Lyhne E.K."/>
            <person name="Kogle M.E."/>
            <person name="Wiebenga A."/>
            <person name="Kun R.S."/>
            <person name="Lubbers R.J."/>
            <person name="Makela M.R."/>
            <person name="Barry K."/>
            <person name="Chovatia M."/>
            <person name="Clum A."/>
            <person name="Daum C."/>
            <person name="Haridas S."/>
            <person name="He G."/>
            <person name="LaButti K."/>
            <person name="Lipzen A."/>
            <person name="Mondo S."/>
            <person name="Pangilinan J."/>
            <person name="Riley R."/>
            <person name="Salamov A."/>
            <person name="Simmons B.A."/>
            <person name="Magnuson J.K."/>
            <person name="Henrissat B."/>
            <person name="Mortensen U.H."/>
            <person name="Larsen T.O."/>
            <person name="De vries R.P."/>
            <person name="Grigoriev I.V."/>
            <person name="Machida M."/>
            <person name="Baker S.E."/>
            <person name="Andersen M.R."/>
        </authorList>
    </citation>
    <scope>NUCLEOTIDE SEQUENCE [LARGE SCALE GENOMIC DNA]</scope>
    <source>
        <strain evidence="10 11">CBS 117635</strain>
    </source>
</reference>
<keyword evidence="9" id="KW-0812">Transmembrane</keyword>
<feature type="transmembrane region" description="Helical" evidence="9">
    <location>
        <begin position="25"/>
        <end position="45"/>
    </location>
</feature>
<dbReference type="PANTHER" id="PTHR24305">
    <property type="entry name" value="CYTOCHROME P450"/>
    <property type="match status" value="1"/>
</dbReference>
<keyword evidence="11" id="KW-1185">Reference proteome</keyword>
<dbReference type="PRINTS" id="PR00385">
    <property type="entry name" value="P450"/>
</dbReference>
<evidence type="ECO:0000256" key="5">
    <source>
        <dbReference type="ARBA" id="ARBA00023004"/>
    </source>
</evidence>
<evidence type="ECO:0000256" key="6">
    <source>
        <dbReference type="ARBA" id="ARBA00023033"/>
    </source>
</evidence>
<evidence type="ECO:0000313" key="11">
    <source>
        <dbReference type="Proteomes" id="UP000326289"/>
    </source>
</evidence>
<evidence type="ECO:0000256" key="7">
    <source>
        <dbReference type="PIRSR" id="PIRSR602401-1"/>
    </source>
</evidence>
<dbReference type="InterPro" id="IPR001128">
    <property type="entry name" value="Cyt_P450"/>
</dbReference>
<dbReference type="PANTHER" id="PTHR24305:SF234">
    <property type="entry name" value="CYTOCHROME P450"/>
    <property type="match status" value="1"/>
</dbReference>
<dbReference type="GO" id="GO:0005506">
    <property type="term" value="F:iron ion binding"/>
    <property type="evidence" value="ECO:0007669"/>
    <property type="project" value="InterPro"/>
</dbReference>
<feature type="binding site" description="axial binding residue" evidence="7">
    <location>
        <position position="456"/>
    </location>
    <ligand>
        <name>heme</name>
        <dbReference type="ChEBI" id="CHEBI:30413"/>
    </ligand>
    <ligandPart>
        <name>Fe</name>
        <dbReference type="ChEBI" id="CHEBI:18248"/>
    </ligandPart>
</feature>
<evidence type="ECO:0000313" key="10">
    <source>
        <dbReference type="EMBL" id="KAB8267490.1"/>
    </source>
</evidence>
<keyword evidence="9" id="KW-1133">Transmembrane helix</keyword>
<dbReference type="InterPro" id="IPR050121">
    <property type="entry name" value="Cytochrome_P450_monoxygenase"/>
</dbReference>
<evidence type="ECO:0000256" key="9">
    <source>
        <dbReference type="SAM" id="Phobius"/>
    </source>
</evidence>
<comment type="cofactor">
    <cofactor evidence="1 7">
        <name>heme</name>
        <dbReference type="ChEBI" id="CHEBI:30413"/>
    </cofactor>
</comment>
<keyword evidence="3 7" id="KW-0479">Metal-binding</keyword>
<keyword evidence="9" id="KW-0472">Membrane</keyword>
<dbReference type="Pfam" id="PF00067">
    <property type="entry name" value="p450"/>
    <property type="match status" value="1"/>
</dbReference>
<dbReference type="AlphaFoldDB" id="A0A5N6INL6"/>
<evidence type="ECO:0000256" key="2">
    <source>
        <dbReference type="ARBA" id="ARBA00010617"/>
    </source>
</evidence>
<evidence type="ECO:0000256" key="3">
    <source>
        <dbReference type="ARBA" id="ARBA00022723"/>
    </source>
</evidence>
<evidence type="ECO:0000256" key="1">
    <source>
        <dbReference type="ARBA" id="ARBA00001971"/>
    </source>
</evidence>
<accession>A0A5N6INL6</accession>
<dbReference type="SUPFAM" id="SSF48264">
    <property type="entry name" value="Cytochrome P450"/>
    <property type="match status" value="1"/>
</dbReference>
<dbReference type="Gene3D" id="1.10.630.10">
    <property type="entry name" value="Cytochrome P450"/>
    <property type="match status" value="1"/>
</dbReference>
<dbReference type="GO" id="GO:0004497">
    <property type="term" value="F:monooxygenase activity"/>
    <property type="evidence" value="ECO:0007669"/>
    <property type="project" value="UniProtKB-KW"/>
</dbReference>
<keyword evidence="4 8" id="KW-0560">Oxidoreductase</keyword>
<evidence type="ECO:0000256" key="8">
    <source>
        <dbReference type="RuleBase" id="RU000461"/>
    </source>
</evidence>
<dbReference type="PRINTS" id="PR00463">
    <property type="entry name" value="EP450I"/>
</dbReference>
<dbReference type="GO" id="GO:0020037">
    <property type="term" value="F:heme binding"/>
    <property type="evidence" value="ECO:0007669"/>
    <property type="project" value="InterPro"/>
</dbReference>
<proteinExistence type="inferred from homology"/>